<comment type="catalytic activity">
    <reaction evidence="1 5">
        <text>3'-dephospho-CoA + ATP = 2'-(5''-triphospho-alpha-D-ribosyl)-3'-dephospho-CoA + adenine</text>
        <dbReference type="Rhea" id="RHEA:15117"/>
        <dbReference type="ChEBI" id="CHEBI:16708"/>
        <dbReference type="ChEBI" id="CHEBI:30616"/>
        <dbReference type="ChEBI" id="CHEBI:57328"/>
        <dbReference type="ChEBI" id="CHEBI:61378"/>
        <dbReference type="EC" id="2.4.2.52"/>
    </reaction>
</comment>
<dbReference type="InterPro" id="IPR002736">
    <property type="entry name" value="CitG"/>
</dbReference>
<keyword evidence="4 5" id="KW-0067">ATP-binding</keyword>
<evidence type="ECO:0000256" key="4">
    <source>
        <dbReference type="ARBA" id="ARBA00022840"/>
    </source>
</evidence>
<dbReference type="EC" id="2.4.2.52" evidence="5"/>
<dbReference type="Pfam" id="PF01874">
    <property type="entry name" value="CitG"/>
    <property type="match status" value="1"/>
</dbReference>
<dbReference type="NCBIfam" id="TIGR03125">
    <property type="entry name" value="citrate_citG"/>
    <property type="match status" value="1"/>
</dbReference>
<name>A0ABT3QBZ8_9PROT</name>
<dbReference type="Proteomes" id="UP001301152">
    <property type="component" value="Unassembled WGS sequence"/>
</dbReference>
<dbReference type="HAMAP" id="MF_00397">
    <property type="entry name" value="CitG"/>
    <property type="match status" value="1"/>
</dbReference>
<reference evidence="6 7" key="1">
    <citation type="submission" date="2022-11" db="EMBL/GenBank/DDBJ databases">
        <title>Genome sequencing of Acetobacter type strain.</title>
        <authorList>
            <person name="Heo J."/>
            <person name="Lee D."/>
            <person name="Han B.-H."/>
            <person name="Hong S.-B."/>
            <person name="Kwon S.-W."/>
        </authorList>
    </citation>
    <scope>NUCLEOTIDE SEQUENCE [LARGE SCALE GENOMIC DNA]</scope>
    <source>
        <strain evidence="6 7">KACC 21253</strain>
    </source>
</reference>
<comment type="caution">
    <text evidence="6">The sequence shown here is derived from an EMBL/GenBank/DDBJ whole genome shotgun (WGS) entry which is preliminary data.</text>
</comment>
<keyword evidence="7" id="KW-1185">Reference proteome</keyword>
<dbReference type="PANTHER" id="PTHR30201:SF2">
    <property type="entry name" value="2-(5''-TRIPHOSPHORIBOSYL)-3'-DEPHOSPHOCOENZYME-A SYNTHASE"/>
    <property type="match status" value="1"/>
</dbReference>
<evidence type="ECO:0000256" key="1">
    <source>
        <dbReference type="ARBA" id="ARBA00001210"/>
    </source>
</evidence>
<protein>
    <recommendedName>
        <fullName evidence="5">Probable 2-(5''-triphosphoribosyl)-3'-dephosphocoenzyme-A synthase</fullName>
        <shortName evidence="5">2-(5''-triphosphoribosyl)-3'-dephospho-CoA synthase</shortName>
        <ecNumber evidence="5">2.4.2.52</ecNumber>
    </recommendedName>
</protein>
<proteinExistence type="inferred from homology"/>
<dbReference type="RefSeq" id="WP_173559501.1">
    <property type="nucleotide sequence ID" value="NZ_JAPIUZ010000001.1"/>
</dbReference>
<keyword evidence="6" id="KW-0328">Glycosyltransferase</keyword>
<dbReference type="InterPro" id="IPR017551">
    <property type="entry name" value="TriPribosyl-deP-CoA_syn_CitG"/>
</dbReference>
<gene>
    <name evidence="5 6" type="primary">citG</name>
    <name evidence="6" type="ORF">OQ497_02350</name>
</gene>
<evidence type="ECO:0000313" key="7">
    <source>
        <dbReference type="Proteomes" id="UP001301152"/>
    </source>
</evidence>
<sequence>MINAATISDLARYALLREVSLSPKPGLVDRYNNGAHTDMDYALFLLSIDAISPFFKLFYEQGSVTANLSPPLALQALRKTGIACEQAMFKATGGVNTHKGAVFALGLLCGAAGRLTAKHHTVNVATLCAEVSAICHNLTEKDLGQAKRNNTLTAGEKIYLTYGLSGARGEAEGGFATVCRYALPAYTGALTQGMPADHAELISLLTLMSYNEDTNVISRAGLSGLKFVQQQAQKILFALKEEGDFDLRHQTEALNAAFTSQGISPGGSADLLSVMLFLYYIQVAFSKGEGASAERESVC</sequence>
<dbReference type="GO" id="GO:0046917">
    <property type="term" value="F:triphosphoribosyl-dephospho-CoA synthase activity"/>
    <property type="evidence" value="ECO:0007669"/>
    <property type="project" value="UniProtKB-EC"/>
</dbReference>
<evidence type="ECO:0000313" key="6">
    <source>
        <dbReference type="EMBL" id="MCX2562812.1"/>
    </source>
</evidence>
<evidence type="ECO:0000256" key="2">
    <source>
        <dbReference type="ARBA" id="ARBA00022679"/>
    </source>
</evidence>
<accession>A0ABT3QBZ8</accession>
<evidence type="ECO:0000256" key="3">
    <source>
        <dbReference type="ARBA" id="ARBA00022741"/>
    </source>
</evidence>
<keyword evidence="3 5" id="KW-0547">Nucleotide-binding</keyword>
<dbReference type="PANTHER" id="PTHR30201">
    <property type="entry name" value="TRIPHOSPHORIBOSYL-DEPHOSPHO-COA SYNTHASE"/>
    <property type="match status" value="1"/>
</dbReference>
<keyword evidence="2 5" id="KW-0808">Transferase</keyword>
<dbReference type="Gene3D" id="1.10.4200.10">
    <property type="entry name" value="Triphosphoribosyl-dephospho-CoA protein"/>
    <property type="match status" value="1"/>
</dbReference>
<evidence type="ECO:0000256" key="5">
    <source>
        <dbReference type="HAMAP-Rule" id="MF_00397"/>
    </source>
</evidence>
<dbReference type="GO" id="GO:0016757">
    <property type="term" value="F:glycosyltransferase activity"/>
    <property type="evidence" value="ECO:0007669"/>
    <property type="project" value="UniProtKB-KW"/>
</dbReference>
<dbReference type="EMBL" id="JAPIUZ010000001">
    <property type="protein sequence ID" value="MCX2562812.1"/>
    <property type="molecule type" value="Genomic_DNA"/>
</dbReference>
<comment type="similarity">
    <text evidence="5">Belongs to the CitG/MdcB family.</text>
</comment>
<organism evidence="6 7">
    <name type="scientific">Acetobacter thailandicus</name>
    <dbReference type="NCBI Taxonomy" id="1502842"/>
    <lineage>
        <taxon>Bacteria</taxon>
        <taxon>Pseudomonadati</taxon>
        <taxon>Pseudomonadota</taxon>
        <taxon>Alphaproteobacteria</taxon>
        <taxon>Acetobacterales</taxon>
        <taxon>Acetobacteraceae</taxon>
        <taxon>Acetobacter</taxon>
    </lineage>
</organism>